<organism evidence="2 3">
    <name type="scientific">Chrysochromulina tobinii</name>
    <dbReference type="NCBI Taxonomy" id="1460289"/>
    <lineage>
        <taxon>Eukaryota</taxon>
        <taxon>Haptista</taxon>
        <taxon>Haptophyta</taxon>
        <taxon>Prymnesiophyceae</taxon>
        <taxon>Prymnesiales</taxon>
        <taxon>Chrysochromulinaceae</taxon>
        <taxon>Chrysochromulina</taxon>
    </lineage>
</organism>
<comment type="caution">
    <text evidence="2">The sequence shown here is derived from an EMBL/GenBank/DDBJ whole genome shotgun (WGS) entry which is preliminary data.</text>
</comment>
<proteinExistence type="predicted"/>
<feature type="region of interest" description="Disordered" evidence="1">
    <location>
        <begin position="93"/>
        <end position="184"/>
    </location>
</feature>
<evidence type="ECO:0000256" key="1">
    <source>
        <dbReference type="SAM" id="MobiDB-lite"/>
    </source>
</evidence>
<feature type="non-terminal residue" evidence="2">
    <location>
        <position position="311"/>
    </location>
</feature>
<feature type="compositionally biased region" description="Low complexity" evidence="1">
    <location>
        <begin position="129"/>
        <end position="154"/>
    </location>
</feature>
<dbReference type="EMBL" id="JWZX01002676">
    <property type="protein sequence ID" value="KOO27725.1"/>
    <property type="molecule type" value="Genomic_DNA"/>
</dbReference>
<feature type="non-terminal residue" evidence="2">
    <location>
        <position position="1"/>
    </location>
</feature>
<accession>A0A0M0JMJ5</accession>
<name>A0A0M0JMJ5_9EUKA</name>
<feature type="compositionally biased region" description="Basic residues" evidence="1">
    <location>
        <begin position="216"/>
        <end position="256"/>
    </location>
</feature>
<evidence type="ECO:0000313" key="3">
    <source>
        <dbReference type="Proteomes" id="UP000037460"/>
    </source>
</evidence>
<dbReference type="AlphaFoldDB" id="A0A0M0JMJ5"/>
<protein>
    <submittedName>
        <fullName evidence="2">Uncharacterized protein</fullName>
    </submittedName>
</protein>
<reference evidence="3" key="1">
    <citation type="journal article" date="2015" name="PLoS Genet.">
        <title>Genome Sequence and Transcriptome Analyses of Chrysochromulina tobin: Metabolic Tools for Enhanced Algal Fitness in the Prominent Order Prymnesiales (Haptophyceae).</title>
        <authorList>
            <person name="Hovde B.T."/>
            <person name="Deodato C.R."/>
            <person name="Hunsperger H.M."/>
            <person name="Ryken S.A."/>
            <person name="Yost W."/>
            <person name="Jha R.K."/>
            <person name="Patterson J."/>
            <person name="Monnat R.J. Jr."/>
            <person name="Barlow S.B."/>
            <person name="Starkenburg S.R."/>
            <person name="Cattolico R.A."/>
        </authorList>
    </citation>
    <scope>NUCLEOTIDE SEQUENCE</scope>
    <source>
        <strain evidence="3">CCMP291</strain>
    </source>
</reference>
<feature type="region of interest" description="Disordered" evidence="1">
    <location>
        <begin position="207"/>
        <end position="265"/>
    </location>
</feature>
<feature type="compositionally biased region" description="Polar residues" evidence="1">
    <location>
        <begin position="115"/>
        <end position="128"/>
    </location>
</feature>
<gene>
    <name evidence="2" type="ORF">Ctob_012653</name>
</gene>
<dbReference type="Proteomes" id="UP000037460">
    <property type="component" value="Unassembled WGS sequence"/>
</dbReference>
<sequence>GKPSLPLASPGRLVFSPARVLRPPRASAAHVWSRLLSALSALLRTRRRAPPRLPRTASRAARESCQTPLPALLRSLAPADAELPRCASAIYTPSRRRTSRRTLPIRQRRHPSRCQLATSTPTRLSQLTSGSSRRPSPDWRSSSCRSVASGSSWRTSAPGAIRTRCTRRGATLSPRRRAGACGGRQRSCARTSRWLASWQCLARSSASSRRTSMATARRRRSTSRRRATSVPRRRTRRTAAAVRRRTAPTARRRRRPQASCRYRPSATAAAVHARVAAGRAAARATAAATCTDAPCRCPSCRRCRRCSPSQC</sequence>
<keyword evidence="3" id="KW-1185">Reference proteome</keyword>
<evidence type="ECO:0000313" key="2">
    <source>
        <dbReference type="EMBL" id="KOO27725.1"/>
    </source>
</evidence>